<gene>
    <name evidence="3" type="ORF">IZO911_LOCUS39467</name>
    <name evidence="5" type="ORF">JYZ213_LOCUS42464</name>
    <name evidence="6" type="ORF">KXQ929_LOCUS14563</name>
    <name evidence="7" type="ORF">OKA104_LOCUS16747</name>
    <name evidence="8" type="ORF">OXD698_LOCUS25920</name>
    <name evidence="4" type="ORF">VCS650_LOCUS37565</name>
</gene>
<dbReference type="InterPro" id="IPR012336">
    <property type="entry name" value="Thioredoxin-like_fold"/>
</dbReference>
<evidence type="ECO:0000313" key="5">
    <source>
        <dbReference type="EMBL" id="CAF1482652.1"/>
    </source>
</evidence>
<protein>
    <recommendedName>
        <fullName evidence="2">Thioredoxin domain-containing protein</fullName>
    </recommendedName>
</protein>
<dbReference type="Pfam" id="PF13905">
    <property type="entry name" value="Thioredoxin_8"/>
    <property type="match status" value="1"/>
</dbReference>
<dbReference type="EMBL" id="CAJOBB010000813">
    <property type="protein sequence ID" value="CAF3756823.1"/>
    <property type="molecule type" value="Genomic_DNA"/>
</dbReference>
<dbReference type="EMBL" id="CAJOAY010000972">
    <property type="protein sequence ID" value="CAF3769832.1"/>
    <property type="molecule type" value="Genomic_DNA"/>
</dbReference>
<dbReference type="EMBL" id="CAJNOG010001972">
    <property type="protein sequence ID" value="CAF1482652.1"/>
    <property type="molecule type" value="Genomic_DNA"/>
</dbReference>
<feature type="region of interest" description="Disordered" evidence="1">
    <location>
        <begin position="130"/>
        <end position="149"/>
    </location>
</feature>
<dbReference type="Proteomes" id="UP000663891">
    <property type="component" value="Unassembled WGS sequence"/>
</dbReference>
<evidence type="ECO:0000259" key="2">
    <source>
        <dbReference type="PROSITE" id="PS51352"/>
    </source>
</evidence>
<evidence type="ECO:0000313" key="9">
    <source>
        <dbReference type="Proteomes" id="UP000663881"/>
    </source>
</evidence>
<sequence>MAGVAKILDGHVLDKSDKEVDLNDEKYKGKVIGLYFSAHWCPPCRKFTPKLIEFYEKHHEEKKFEIIFVSSDNDEESFDEYYKEMPWLKYDFNEQDKKDKIDEKYEVDGIPRLVLLDGDTGDVICDDAKKKIGDTDKDGEKFPWKAEEK</sequence>
<dbReference type="EMBL" id="CAJOAZ010002527">
    <property type="protein sequence ID" value="CAF3937181.1"/>
    <property type="molecule type" value="Genomic_DNA"/>
</dbReference>
<evidence type="ECO:0000313" key="7">
    <source>
        <dbReference type="EMBL" id="CAF3769832.1"/>
    </source>
</evidence>
<dbReference type="GO" id="GO:0005634">
    <property type="term" value="C:nucleus"/>
    <property type="evidence" value="ECO:0007669"/>
    <property type="project" value="TreeGrafter"/>
</dbReference>
<reference evidence="7" key="1">
    <citation type="submission" date="2021-02" db="EMBL/GenBank/DDBJ databases">
        <authorList>
            <person name="Nowell W R."/>
        </authorList>
    </citation>
    <scope>NUCLEOTIDE SEQUENCE</scope>
</reference>
<dbReference type="EMBL" id="CAJNOE010001205">
    <property type="protein sequence ID" value="CAF1400534.1"/>
    <property type="molecule type" value="Genomic_DNA"/>
</dbReference>
<organism evidence="7 9">
    <name type="scientific">Adineta steineri</name>
    <dbReference type="NCBI Taxonomy" id="433720"/>
    <lineage>
        <taxon>Eukaryota</taxon>
        <taxon>Metazoa</taxon>
        <taxon>Spiralia</taxon>
        <taxon>Gnathifera</taxon>
        <taxon>Rotifera</taxon>
        <taxon>Eurotatoria</taxon>
        <taxon>Bdelloidea</taxon>
        <taxon>Adinetida</taxon>
        <taxon>Adinetidae</taxon>
        <taxon>Adineta</taxon>
    </lineage>
</organism>
<evidence type="ECO:0000313" key="8">
    <source>
        <dbReference type="EMBL" id="CAF3937181.1"/>
    </source>
</evidence>
<dbReference type="Proteomes" id="UP000663868">
    <property type="component" value="Unassembled WGS sequence"/>
</dbReference>
<dbReference type="InterPro" id="IPR036249">
    <property type="entry name" value="Thioredoxin-like_sf"/>
</dbReference>
<dbReference type="InterPro" id="IPR013766">
    <property type="entry name" value="Thioredoxin_domain"/>
</dbReference>
<evidence type="ECO:0000313" key="4">
    <source>
        <dbReference type="EMBL" id="CAF1418468.1"/>
    </source>
</evidence>
<name>A0A818ZU13_9BILA</name>
<dbReference type="SUPFAM" id="SSF52833">
    <property type="entry name" value="Thioredoxin-like"/>
    <property type="match status" value="1"/>
</dbReference>
<evidence type="ECO:0000313" key="6">
    <source>
        <dbReference type="EMBL" id="CAF3756823.1"/>
    </source>
</evidence>
<accession>A0A818ZU13</accession>
<dbReference type="Proteomes" id="UP000663881">
    <property type="component" value="Unassembled WGS sequence"/>
</dbReference>
<dbReference type="GO" id="GO:0030178">
    <property type="term" value="P:negative regulation of Wnt signaling pathway"/>
    <property type="evidence" value="ECO:0007669"/>
    <property type="project" value="TreeGrafter"/>
</dbReference>
<dbReference type="PROSITE" id="PS51352">
    <property type="entry name" value="THIOREDOXIN_2"/>
    <property type="match status" value="1"/>
</dbReference>
<comment type="caution">
    <text evidence="7">The sequence shown here is derived from an EMBL/GenBank/DDBJ whole genome shotgun (WGS) entry which is preliminary data.</text>
</comment>
<dbReference type="AlphaFoldDB" id="A0A818ZU13"/>
<proteinExistence type="predicted"/>
<dbReference type="Proteomes" id="UP000663860">
    <property type="component" value="Unassembled WGS sequence"/>
</dbReference>
<dbReference type="EMBL" id="CAJNON010001026">
    <property type="protein sequence ID" value="CAF1418468.1"/>
    <property type="molecule type" value="Genomic_DNA"/>
</dbReference>
<dbReference type="PANTHER" id="PTHR46472">
    <property type="entry name" value="NUCLEOREDOXIN"/>
    <property type="match status" value="1"/>
</dbReference>
<dbReference type="GO" id="GO:0031397">
    <property type="term" value="P:negative regulation of protein ubiquitination"/>
    <property type="evidence" value="ECO:0007669"/>
    <property type="project" value="TreeGrafter"/>
</dbReference>
<dbReference type="OrthoDB" id="409136at2759"/>
<dbReference type="Gene3D" id="3.40.30.10">
    <property type="entry name" value="Glutaredoxin"/>
    <property type="match status" value="1"/>
</dbReference>
<evidence type="ECO:0000313" key="3">
    <source>
        <dbReference type="EMBL" id="CAF1400534.1"/>
    </source>
</evidence>
<dbReference type="Proteomes" id="UP000663845">
    <property type="component" value="Unassembled WGS sequence"/>
</dbReference>
<feature type="domain" description="Thioredoxin" evidence="2">
    <location>
        <begin position="1"/>
        <end position="149"/>
    </location>
</feature>
<dbReference type="GO" id="GO:0004791">
    <property type="term" value="F:thioredoxin-disulfide reductase (NADPH) activity"/>
    <property type="evidence" value="ECO:0007669"/>
    <property type="project" value="TreeGrafter"/>
</dbReference>
<dbReference type="PANTHER" id="PTHR46472:SF1">
    <property type="entry name" value="NUCLEOREDOXIN"/>
    <property type="match status" value="1"/>
</dbReference>
<evidence type="ECO:0000256" key="1">
    <source>
        <dbReference type="SAM" id="MobiDB-lite"/>
    </source>
</evidence>
<dbReference type="Proteomes" id="UP000663844">
    <property type="component" value="Unassembled WGS sequence"/>
</dbReference>